<comment type="subcellular location">
    <subcellularLocation>
        <location evidence="1">Cell inner membrane</location>
        <topology evidence="1">Multi-pass membrane protein</topology>
    </subcellularLocation>
    <subcellularLocation>
        <location evidence="8">Cell membrane</location>
        <topology evidence="8">Multi-pass membrane protein</topology>
    </subcellularLocation>
</comment>
<organism evidence="10 11">
    <name type="scientific">Subtercola frigoramans</name>
    <dbReference type="NCBI Taxonomy" id="120298"/>
    <lineage>
        <taxon>Bacteria</taxon>
        <taxon>Bacillati</taxon>
        <taxon>Actinomycetota</taxon>
        <taxon>Actinomycetes</taxon>
        <taxon>Micrococcales</taxon>
        <taxon>Microbacteriaceae</taxon>
        <taxon>Subtercola</taxon>
    </lineage>
</organism>
<dbReference type="PANTHER" id="PTHR43357:SF4">
    <property type="entry name" value="INNER MEMBRANE ABC TRANSPORTER PERMEASE PROTEIN YDCV"/>
    <property type="match status" value="1"/>
</dbReference>
<dbReference type="InterPro" id="IPR000515">
    <property type="entry name" value="MetI-like"/>
</dbReference>
<evidence type="ECO:0000313" key="11">
    <source>
        <dbReference type="Proteomes" id="UP000776164"/>
    </source>
</evidence>
<keyword evidence="3" id="KW-1003">Cell membrane</keyword>
<dbReference type="PROSITE" id="PS50928">
    <property type="entry name" value="ABC_TM1"/>
    <property type="match status" value="2"/>
</dbReference>
<protein>
    <submittedName>
        <fullName evidence="10">Iron(III) transport system permease protein</fullName>
    </submittedName>
</protein>
<comment type="caution">
    <text evidence="10">The sequence shown here is derived from an EMBL/GenBank/DDBJ whole genome shotgun (WGS) entry which is preliminary data.</text>
</comment>
<evidence type="ECO:0000256" key="4">
    <source>
        <dbReference type="ARBA" id="ARBA00022519"/>
    </source>
</evidence>
<evidence type="ECO:0000256" key="8">
    <source>
        <dbReference type="RuleBase" id="RU363032"/>
    </source>
</evidence>
<feature type="domain" description="ABC transmembrane type-1" evidence="9">
    <location>
        <begin position="369"/>
        <end position="561"/>
    </location>
</feature>
<proteinExistence type="inferred from homology"/>
<dbReference type="EMBL" id="JAFBBU010000001">
    <property type="protein sequence ID" value="MBM7473465.1"/>
    <property type="molecule type" value="Genomic_DNA"/>
</dbReference>
<keyword evidence="5 8" id="KW-0812">Transmembrane</keyword>
<feature type="transmembrane region" description="Helical" evidence="8">
    <location>
        <begin position="542"/>
        <end position="568"/>
    </location>
</feature>
<feature type="transmembrane region" description="Helical" evidence="8">
    <location>
        <begin position="155"/>
        <end position="182"/>
    </location>
</feature>
<dbReference type="Pfam" id="PF00528">
    <property type="entry name" value="BPD_transp_1"/>
    <property type="match status" value="2"/>
</dbReference>
<keyword evidence="6 8" id="KW-1133">Transmembrane helix</keyword>
<comment type="similarity">
    <text evidence="8">Belongs to the binding-protein-dependent transport system permease family.</text>
</comment>
<gene>
    <name evidence="10" type="ORF">JOE66_003099</name>
</gene>
<feature type="transmembrane region" description="Helical" evidence="8">
    <location>
        <begin position="489"/>
        <end position="510"/>
    </location>
</feature>
<evidence type="ECO:0000256" key="2">
    <source>
        <dbReference type="ARBA" id="ARBA00022448"/>
    </source>
</evidence>
<feature type="transmembrane region" description="Helical" evidence="8">
    <location>
        <begin position="211"/>
        <end position="229"/>
    </location>
</feature>
<reference evidence="10 11" key="1">
    <citation type="submission" date="2021-01" db="EMBL/GenBank/DDBJ databases">
        <title>Sequencing the genomes of 1000 actinobacteria strains.</title>
        <authorList>
            <person name="Klenk H.-P."/>
        </authorList>
    </citation>
    <scope>NUCLEOTIDE SEQUENCE [LARGE SCALE GENOMIC DNA]</scope>
    <source>
        <strain evidence="10 11">DSM 13057</strain>
    </source>
</reference>
<dbReference type="CDD" id="cd06261">
    <property type="entry name" value="TM_PBP2"/>
    <property type="match status" value="2"/>
</dbReference>
<dbReference type="SUPFAM" id="SSF161098">
    <property type="entry name" value="MetI-like"/>
    <property type="match status" value="2"/>
</dbReference>
<dbReference type="Gene3D" id="1.10.3720.10">
    <property type="entry name" value="MetI-like"/>
    <property type="match status" value="2"/>
</dbReference>
<dbReference type="RefSeq" id="WP_205110971.1">
    <property type="nucleotide sequence ID" value="NZ_BAAAHT010000001.1"/>
</dbReference>
<evidence type="ECO:0000259" key="9">
    <source>
        <dbReference type="PROSITE" id="PS50928"/>
    </source>
</evidence>
<feature type="domain" description="ABC transmembrane type-1" evidence="9">
    <location>
        <begin position="77"/>
        <end position="286"/>
    </location>
</feature>
<keyword evidence="2 8" id="KW-0813">Transport</keyword>
<name>A0ABS2L9P9_9MICO</name>
<sequence length="617" mass="66372">MTTVGRTAVKGSFSAGSKSARVLPWVLLAIVIICAFVVPLVMLVVMAFRTDIPGLPGEWSTQGFVQAFTDPSILKPLGDSLIFAVCSSFFGTLFALFFVFVSTRTTARLRRFVTPMMIIILATPVLFFALSWGMLGADHVGLINKLYTMLTGSNVSIFTINSWPGLIFVMSIKLSAFSYFLLLGPSLKMNRSLEEAAEVSGSGRAGTFFRVYLPLLSPAIFGSLLVGFIGSLQAFDTPQIIGTQAGIRVLSTEIYRFVAQYPANYAGAASISIGLVALLILLVVLQMRLLRGRDYTTVGGKSTFNAALSFPRTGWLLNVAIVVFATLAFVLPTLQLVLSSFNTVFGRYDGFSLRNYQTIFKNPAALSAVWNTVEFMVVGGFVTVLIGTIMTYALRARPNKWKRALELPTWIPWAMPGLVGVLAILGTILTIPFLHPIYGSSAALFIALVIVSLPIAMRFTENAVLQIDRQLVDAARISGASGMTSFRTILLPLIGPSFISGWFVTGLAIAGNLEVPLLLGSVKTTTIAGLAYKYYSDSASPLAAAIFCILLVTVLVLFGITSLIRFVLAAGLRRGVERKSADLERRAADRAGSLLGATRAAAVPAVVSHAPEPARQN</sequence>
<evidence type="ECO:0000256" key="6">
    <source>
        <dbReference type="ARBA" id="ARBA00022989"/>
    </source>
</evidence>
<dbReference type="Proteomes" id="UP000776164">
    <property type="component" value="Unassembled WGS sequence"/>
</dbReference>
<feature type="transmembrane region" description="Helical" evidence="8">
    <location>
        <begin position="437"/>
        <end position="457"/>
    </location>
</feature>
<feature type="transmembrane region" description="Helical" evidence="8">
    <location>
        <begin position="375"/>
        <end position="395"/>
    </location>
</feature>
<keyword evidence="4" id="KW-0997">Cell inner membrane</keyword>
<evidence type="ECO:0000313" key="10">
    <source>
        <dbReference type="EMBL" id="MBM7473465.1"/>
    </source>
</evidence>
<keyword evidence="7 8" id="KW-0472">Membrane</keyword>
<feature type="transmembrane region" description="Helical" evidence="8">
    <location>
        <begin position="81"/>
        <end position="101"/>
    </location>
</feature>
<evidence type="ECO:0000256" key="7">
    <source>
        <dbReference type="ARBA" id="ARBA00023136"/>
    </source>
</evidence>
<feature type="transmembrane region" description="Helical" evidence="8">
    <location>
        <begin position="22"/>
        <end position="48"/>
    </location>
</feature>
<feature type="transmembrane region" description="Helical" evidence="8">
    <location>
        <begin position="113"/>
        <end position="135"/>
    </location>
</feature>
<keyword evidence="11" id="KW-1185">Reference proteome</keyword>
<accession>A0ABS2L9P9</accession>
<evidence type="ECO:0000256" key="5">
    <source>
        <dbReference type="ARBA" id="ARBA00022692"/>
    </source>
</evidence>
<feature type="transmembrane region" description="Helical" evidence="8">
    <location>
        <begin position="315"/>
        <end position="338"/>
    </location>
</feature>
<evidence type="ECO:0000256" key="1">
    <source>
        <dbReference type="ARBA" id="ARBA00004429"/>
    </source>
</evidence>
<dbReference type="PANTHER" id="PTHR43357">
    <property type="entry name" value="INNER MEMBRANE ABC TRANSPORTER PERMEASE PROTEIN YDCV"/>
    <property type="match status" value="1"/>
</dbReference>
<evidence type="ECO:0000256" key="3">
    <source>
        <dbReference type="ARBA" id="ARBA00022475"/>
    </source>
</evidence>
<dbReference type="InterPro" id="IPR035906">
    <property type="entry name" value="MetI-like_sf"/>
</dbReference>
<feature type="transmembrane region" description="Helical" evidence="8">
    <location>
        <begin position="407"/>
        <end position="431"/>
    </location>
</feature>
<feature type="transmembrane region" description="Helical" evidence="8">
    <location>
        <begin position="265"/>
        <end position="285"/>
    </location>
</feature>